<dbReference type="EMBL" id="FLUV01000526">
    <property type="protein sequence ID" value="SBW19337.1"/>
    <property type="molecule type" value="Genomic_DNA"/>
</dbReference>
<protein>
    <recommendedName>
        <fullName evidence="5">DUF3696 domain-containing protein</fullName>
    </recommendedName>
</protein>
<evidence type="ECO:0008006" key="5">
    <source>
        <dbReference type="Google" id="ProtNLM"/>
    </source>
</evidence>
<dbReference type="Pfam" id="PF13175">
    <property type="entry name" value="AAA_15"/>
    <property type="match status" value="1"/>
</dbReference>
<dbReference type="InterPro" id="IPR051396">
    <property type="entry name" value="Bact_Antivir_Def_Nuclease"/>
</dbReference>
<reference evidence="4" key="1">
    <citation type="submission" date="2016-02" db="EMBL/GenBank/DDBJ databases">
        <authorList>
            <person name="Wibberg D."/>
        </authorList>
    </citation>
    <scope>NUCLEOTIDE SEQUENCE [LARGE SCALE GENOMIC DNA]</scope>
</reference>
<dbReference type="PANTHER" id="PTHR43581">
    <property type="entry name" value="ATP/GTP PHOSPHATASE"/>
    <property type="match status" value="1"/>
</dbReference>
<feature type="domain" description="Endonuclease GajA/Old nuclease/RecF-like AAA" evidence="2">
    <location>
        <begin position="92"/>
        <end position="163"/>
    </location>
</feature>
<evidence type="ECO:0000313" key="4">
    <source>
        <dbReference type="Proteomes" id="UP000199013"/>
    </source>
</evidence>
<evidence type="ECO:0000313" key="3">
    <source>
        <dbReference type="EMBL" id="SBW19337.1"/>
    </source>
</evidence>
<keyword evidence="4" id="KW-1185">Reference proteome</keyword>
<dbReference type="Pfam" id="PF12476">
    <property type="entry name" value="DUF3696"/>
    <property type="match status" value="1"/>
</dbReference>
<name>A0A1C3NV74_9ACTN</name>
<feature type="domain" description="DUF3696" evidence="1">
    <location>
        <begin position="177"/>
        <end position="221"/>
    </location>
</feature>
<dbReference type="Proteomes" id="UP000199013">
    <property type="component" value="Unassembled WGS sequence"/>
</dbReference>
<sequence length="242" mass="26743">MRENPRRNYLWTGTVPSDVGKKGERAVEALLAAQITAGSVSGPGRAGGGAALPEQVGRWLRDMKVIHSFELRELVAGRRIFELVVRTRPGSPDVLLTDVGFGVSQVLPMLVQSYYAERSGTVIFEQPEIHLHPSVQSHLADVFIDAARTHGVQFLIESHSEHLLRRLQRRLAEGVVTADDIALYFVEYGPDGSILRELELDETGNIRNWPDGFFGDDFSDIATVARLSAERRLRTARGGTDA</sequence>
<dbReference type="InterPro" id="IPR041685">
    <property type="entry name" value="AAA_GajA/Old/RecF-like"/>
</dbReference>
<dbReference type="SUPFAM" id="SSF52540">
    <property type="entry name" value="P-loop containing nucleoside triphosphate hydrolases"/>
    <property type="match status" value="1"/>
</dbReference>
<organism evidence="3 4">
    <name type="scientific">Candidatus Protofrankia californiensis</name>
    <dbReference type="NCBI Taxonomy" id="1839754"/>
    <lineage>
        <taxon>Bacteria</taxon>
        <taxon>Bacillati</taxon>
        <taxon>Actinomycetota</taxon>
        <taxon>Actinomycetes</taxon>
        <taxon>Frankiales</taxon>
        <taxon>Frankiaceae</taxon>
        <taxon>Protofrankia</taxon>
    </lineage>
</organism>
<evidence type="ECO:0000259" key="2">
    <source>
        <dbReference type="Pfam" id="PF13175"/>
    </source>
</evidence>
<dbReference type="InterPro" id="IPR027417">
    <property type="entry name" value="P-loop_NTPase"/>
</dbReference>
<gene>
    <name evidence="3" type="ORF">FDG2_1247</name>
</gene>
<dbReference type="PANTHER" id="PTHR43581:SF2">
    <property type="entry name" value="EXCINUCLEASE ATPASE SUBUNIT"/>
    <property type="match status" value="1"/>
</dbReference>
<dbReference type="InterPro" id="IPR022532">
    <property type="entry name" value="DUF3696"/>
</dbReference>
<accession>A0A1C3NV74</accession>
<proteinExistence type="predicted"/>
<evidence type="ECO:0000259" key="1">
    <source>
        <dbReference type="Pfam" id="PF12476"/>
    </source>
</evidence>
<dbReference type="AlphaFoldDB" id="A0A1C3NV74"/>